<dbReference type="Proteomes" id="UP000494165">
    <property type="component" value="Unassembled WGS sequence"/>
</dbReference>
<evidence type="ECO:0000256" key="9">
    <source>
        <dbReference type="ARBA" id="ARBA00022989"/>
    </source>
</evidence>
<dbReference type="InterPro" id="IPR038459">
    <property type="entry name" value="MT_TRM10-typ_sf"/>
</dbReference>
<evidence type="ECO:0000256" key="6">
    <source>
        <dbReference type="ARBA" id="ARBA00022692"/>
    </source>
</evidence>
<dbReference type="PROSITE" id="PS51675">
    <property type="entry name" value="SAM_MT_TRM10"/>
    <property type="match status" value="1"/>
</dbReference>
<dbReference type="CDD" id="cd18102">
    <property type="entry name" value="Trm10_MRRP1"/>
    <property type="match status" value="1"/>
</dbReference>
<organism evidence="16 17">
    <name type="scientific">Cloeon dipterum</name>
    <dbReference type="NCBI Taxonomy" id="197152"/>
    <lineage>
        <taxon>Eukaryota</taxon>
        <taxon>Metazoa</taxon>
        <taxon>Ecdysozoa</taxon>
        <taxon>Arthropoda</taxon>
        <taxon>Hexapoda</taxon>
        <taxon>Insecta</taxon>
        <taxon>Pterygota</taxon>
        <taxon>Palaeoptera</taxon>
        <taxon>Ephemeroptera</taxon>
        <taxon>Pisciforma</taxon>
        <taxon>Baetidae</taxon>
        <taxon>Cloeon</taxon>
    </lineage>
</organism>
<gene>
    <name evidence="16" type="ORF">CLODIP_2_CD14753</name>
</gene>
<evidence type="ECO:0000256" key="12">
    <source>
        <dbReference type="ARBA" id="ARBA00023136"/>
    </source>
</evidence>
<evidence type="ECO:0000256" key="8">
    <source>
        <dbReference type="ARBA" id="ARBA00022946"/>
    </source>
</evidence>
<dbReference type="Gene3D" id="3.40.1280.30">
    <property type="match status" value="1"/>
</dbReference>
<dbReference type="Pfam" id="PF03208">
    <property type="entry name" value="PRA1"/>
    <property type="match status" value="1"/>
</dbReference>
<comment type="caution">
    <text evidence="16">The sequence shown here is derived from an EMBL/GenBank/DDBJ whole genome shotgun (WGS) entry which is preliminary data.</text>
</comment>
<dbReference type="InterPro" id="IPR004895">
    <property type="entry name" value="Prenylated_rab_accept_PRA1"/>
</dbReference>
<dbReference type="GO" id="GO:0016020">
    <property type="term" value="C:membrane"/>
    <property type="evidence" value="ECO:0007669"/>
    <property type="project" value="UniProtKB-SubCell"/>
</dbReference>
<comment type="subcellular location">
    <subcellularLocation>
        <location evidence="1">Membrane</location>
        <topology evidence="1">Multi-pass membrane protein</topology>
    </subcellularLocation>
    <subcellularLocation>
        <location evidence="2">Mitochondrion</location>
    </subcellularLocation>
</comment>
<keyword evidence="17" id="KW-1185">Reference proteome</keyword>
<keyword evidence="3" id="KW-0489">Methyltransferase</keyword>
<evidence type="ECO:0000256" key="13">
    <source>
        <dbReference type="ARBA" id="ARBA00029803"/>
    </source>
</evidence>
<evidence type="ECO:0000256" key="2">
    <source>
        <dbReference type="ARBA" id="ARBA00004173"/>
    </source>
</evidence>
<evidence type="ECO:0000256" key="11">
    <source>
        <dbReference type="ARBA" id="ARBA00023128"/>
    </source>
</evidence>
<evidence type="ECO:0000256" key="14">
    <source>
        <dbReference type="SAM" id="Phobius"/>
    </source>
</evidence>
<evidence type="ECO:0000256" key="3">
    <source>
        <dbReference type="ARBA" id="ARBA00022603"/>
    </source>
</evidence>
<evidence type="ECO:0000313" key="16">
    <source>
        <dbReference type="EMBL" id="CAB3371790.1"/>
    </source>
</evidence>
<keyword evidence="6 14" id="KW-0812">Transmembrane</keyword>
<evidence type="ECO:0000256" key="10">
    <source>
        <dbReference type="ARBA" id="ARBA00023054"/>
    </source>
</evidence>
<keyword evidence="4" id="KW-0808">Transferase</keyword>
<reference evidence="16 17" key="1">
    <citation type="submission" date="2020-04" db="EMBL/GenBank/DDBJ databases">
        <authorList>
            <person name="Alioto T."/>
            <person name="Alioto T."/>
            <person name="Gomez Garrido J."/>
        </authorList>
    </citation>
    <scope>NUCLEOTIDE SEQUENCE [LARGE SCALE GENOMIC DNA]</scope>
</reference>
<keyword evidence="12 14" id="KW-0472">Membrane</keyword>
<dbReference type="GO" id="GO:0005654">
    <property type="term" value="C:nucleoplasm"/>
    <property type="evidence" value="ECO:0007669"/>
    <property type="project" value="TreeGrafter"/>
</dbReference>
<feature type="transmembrane region" description="Helical" evidence="14">
    <location>
        <begin position="65"/>
        <end position="98"/>
    </location>
</feature>
<feature type="domain" description="SAM-dependent MTase TRM10-type" evidence="15">
    <location>
        <begin position="406"/>
        <end position="583"/>
    </location>
</feature>
<dbReference type="GO" id="GO:0000049">
    <property type="term" value="F:tRNA binding"/>
    <property type="evidence" value="ECO:0007669"/>
    <property type="project" value="TreeGrafter"/>
</dbReference>
<dbReference type="InterPro" id="IPR025812">
    <property type="entry name" value="Trm10_C_MTase_dom"/>
</dbReference>
<keyword evidence="11" id="KW-0496">Mitochondrion</keyword>
<dbReference type="InterPro" id="IPR007356">
    <property type="entry name" value="tRNA_m1G_MeTrfase_euk"/>
</dbReference>
<evidence type="ECO:0000313" key="17">
    <source>
        <dbReference type="Proteomes" id="UP000494165"/>
    </source>
</evidence>
<dbReference type="GO" id="GO:0008168">
    <property type="term" value="F:methyltransferase activity"/>
    <property type="evidence" value="ECO:0007669"/>
    <property type="project" value="UniProtKB-KW"/>
</dbReference>
<dbReference type="PANTHER" id="PTHR13563">
    <property type="entry name" value="TRNA (GUANINE-9-) METHYLTRANSFERASE"/>
    <property type="match status" value="1"/>
</dbReference>
<dbReference type="PANTHER" id="PTHR13563:SF5">
    <property type="entry name" value="TRNA METHYLTRANSFERASE 10 HOMOLOG C"/>
    <property type="match status" value="1"/>
</dbReference>
<dbReference type="AlphaFoldDB" id="A0A8S1CUB2"/>
<dbReference type="EMBL" id="CADEPI010000065">
    <property type="protein sequence ID" value="CAB3371790.1"/>
    <property type="molecule type" value="Genomic_DNA"/>
</dbReference>
<evidence type="ECO:0000256" key="5">
    <source>
        <dbReference type="ARBA" id="ARBA00022691"/>
    </source>
</evidence>
<dbReference type="OrthoDB" id="9976048at2759"/>
<dbReference type="GO" id="GO:0097745">
    <property type="term" value="P:mitochondrial tRNA 5'-end processing"/>
    <property type="evidence" value="ECO:0007669"/>
    <property type="project" value="TreeGrafter"/>
</dbReference>
<evidence type="ECO:0000256" key="4">
    <source>
        <dbReference type="ARBA" id="ARBA00022679"/>
    </source>
</evidence>
<dbReference type="InterPro" id="IPR028564">
    <property type="entry name" value="MT_TRM10-typ"/>
</dbReference>
<evidence type="ECO:0000256" key="1">
    <source>
        <dbReference type="ARBA" id="ARBA00004141"/>
    </source>
</evidence>
<dbReference type="GO" id="GO:0005739">
    <property type="term" value="C:mitochondrion"/>
    <property type="evidence" value="ECO:0007669"/>
    <property type="project" value="UniProtKB-SubCell"/>
</dbReference>
<keyword evidence="10" id="KW-0175">Coiled coil</keyword>
<protein>
    <recommendedName>
        <fullName evidence="13">RNA (guanine-9-)-methyltransferase domain-containing protein 1</fullName>
    </recommendedName>
</protein>
<name>A0A8S1CUB2_9INSE</name>
<dbReference type="GO" id="GO:0070131">
    <property type="term" value="P:positive regulation of mitochondrial translation"/>
    <property type="evidence" value="ECO:0007669"/>
    <property type="project" value="TreeGrafter"/>
</dbReference>
<keyword evidence="8" id="KW-0809">Transit peptide</keyword>
<evidence type="ECO:0000259" key="15">
    <source>
        <dbReference type="PROSITE" id="PS51675"/>
    </source>
</evidence>
<keyword evidence="7" id="KW-0819">tRNA processing</keyword>
<sequence>MSIKSLMQFPNKLTVPTVTEWISQRRQNVRPWTTFCSTSRFKTPATIPRLTRRLVKNIEYFQSNYLFVFIGLVIFCLLTSPLLLIVVAASLGAFYIVSLKNEERKIQFLGKELSLLQQYLIVGVFSIPLFVWAGAQAAVFWVIGASVLTISLHAAFYNIESLLSPEEEFDLVMQQCDFKSGLTGRGKMYSMCIRLIKQSNALRAAAKLSSSVLLCAQPKSWQLCHKGKSNVFNFTKRMCSSSATQPQIEESEDEEAVAAAAENENVGTRKVIYYSPAEIYENPSLLTLITGGDPEAEKTLRILCLEHDVFRQSGREVPDSLSVESWKDLLQMSSVHKRTKFYRFLFIKSCIKAKEKEKRKRKSEEYLAYLEQKKEDADTVSGHLKYGLMNNGIFLRIYESTITEYNNYRLIRCMEMQEQKLFIDCGFEQNMSQLEISSFSKQLMIAFRDNRTHDRPFDLHLCNARSEDRTLQDMLKSMPTLFNKTFPLNITEKNYTDVVPKKNIVYLTPHCREVMDEFDHDANYIIGGIVDRSNQEPLSLAKAKKEGLRMAKLPLDQYLNWGQSGSKSLTINQVACAEKEVKD</sequence>
<evidence type="ECO:0000256" key="7">
    <source>
        <dbReference type="ARBA" id="ARBA00022694"/>
    </source>
</evidence>
<feature type="transmembrane region" description="Helical" evidence="14">
    <location>
        <begin position="119"/>
        <end position="143"/>
    </location>
</feature>
<accession>A0A8S1CUB2</accession>
<keyword evidence="9 14" id="KW-1133">Transmembrane helix</keyword>
<keyword evidence="5" id="KW-0949">S-adenosyl-L-methionine</keyword>
<proteinExistence type="predicted"/>
<dbReference type="GO" id="GO:0032259">
    <property type="term" value="P:methylation"/>
    <property type="evidence" value="ECO:0007669"/>
    <property type="project" value="UniProtKB-KW"/>
</dbReference>